<dbReference type="InterPro" id="IPR051019">
    <property type="entry name" value="VLCFA-Steroid_DH"/>
</dbReference>
<name>A0A382ANT4_9ZZZZ</name>
<dbReference type="InterPro" id="IPR036291">
    <property type="entry name" value="NAD(P)-bd_dom_sf"/>
</dbReference>
<dbReference type="GO" id="GO:0016491">
    <property type="term" value="F:oxidoreductase activity"/>
    <property type="evidence" value="ECO:0007669"/>
    <property type="project" value="UniProtKB-KW"/>
</dbReference>
<evidence type="ECO:0000313" key="4">
    <source>
        <dbReference type="EMBL" id="SVB03116.1"/>
    </source>
</evidence>
<dbReference type="PIRSF" id="PIRSF000126">
    <property type="entry name" value="11-beta-HSD1"/>
    <property type="match status" value="1"/>
</dbReference>
<evidence type="ECO:0000256" key="3">
    <source>
        <dbReference type="SAM" id="Phobius"/>
    </source>
</evidence>
<dbReference type="InterPro" id="IPR002347">
    <property type="entry name" value="SDR_fam"/>
</dbReference>
<keyword evidence="3" id="KW-0812">Transmembrane</keyword>
<feature type="transmembrane region" description="Helical" evidence="3">
    <location>
        <begin position="139"/>
        <end position="158"/>
    </location>
</feature>
<protein>
    <recommendedName>
        <fullName evidence="5">Polyketide synthase</fullName>
    </recommendedName>
</protein>
<dbReference type="AlphaFoldDB" id="A0A382ANT4"/>
<dbReference type="Pfam" id="PF00106">
    <property type="entry name" value="adh_short"/>
    <property type="match status" value="1"/>
</dbReference>
<dbReference type="Gene3D" id="3.40.50.720">
    <property type="entry name" value="NAD(P)-binding Rossmann-like Domain"/>
    <property type="match status" value="1"/>
</dbReference>
<dbReference type="SUPFAM" id="SSF51735">
    <property type="entry name" value="NAD(P)-binding Rossmann-fold domains"/>
    <property type="match status" value="1"/>
</dbReference>
<dbReference type="PRINTS" id="PR00081">
    <property type="entry name" value="GDHRDH"/>
</dbReference>
<keyword evidence="3" id="KW-0472">Membrane</keyword>
<keyword evidence="2" id="KW-0560">Oxidoreductase</keyword>
<reference evidence="4" key="1">
    <citation type="submission" date="2018-05" db="EMBL/GenBank/DDBJ databases">
        <authorList>
            <person name="Lanie J.A."/>
            <person name="Ng W.-L."/>
            <person name="Kazmierczak K.M."/>
            <person name="Andrzejewski T.M."/>
            <person name="Davidsen T.M."/>
            <person name="Wayne K.J."/>
            <person name="Tettelin H."/>
            <person name="Glass J.I."/>
            <person name="Rusch D."/>
            <person name="Podicherti R."/>
            <person name="Tsui H.-C.T."/>
            <person name="Winkler M.E."/>
        </authorList>
    </citation>
    <scope>NUCLEOTIDE SEQUENCE</scope>
</reference>
<keyword evidence="3" id="KW-1133">Transmembrane helix</keyword>
<accession>A0A382ANT4</accession>
<feature type="non-terminal residue" evidence="4">
    <location>
        <position position="1"/>
    </location>
</feature>
<dbReference type="EMBL" id="UINC01026164">
    <property type="protein sequence ID" value="SVB03116.1"/>
    <property type="molecule type" value="Genomic_DNA"/>
</dbReference>
<dbReference type="PANTHER" id="PTHR43899:SF13">
    <property type="entry name" value="RH59310P"/>
    <property type="match status" value="1"/>
</dbReference>
<dbReference type="CDD" id="cd05233">
    <property type="entry name" value="SDR_c"/>
    <property type="match status" value="1"/>
</dbReference>
<gene>
    <name evidence="4" type="ORF">METZ01_LOCUS155970</name>
</gene>
<proteinExistence type="inferred from homology"/>
<organism evidence="4">
    <name type="scientific">marine metagenome</name>
    <dbReference type="NCBI Taxonomy" id="408172"/>
    <lineage>
        <taxon>unclassified sequences</taxon>
        <taxon>metagenomes</taxon>
        <taxon>ecological metagenomes</taxon>
    </lineage>
</organism>
<evidence type="ECO:0008006" key="5">
    <source>
        <dbReference type="Google" id="ProtNLM"/>
    </source>
</evidence>
<comment type="similarity">
    <text evidence="1">Belongs to the short-chain dehydrogenases/reductases (SDR) family.</text>
</comment>
<sequence>IFKTMTNNYALITGGSSGIGYEIAKNLAGRGYNILLISRNEKNLQDCCNKLSDEFNVSVDYISSDLANKDSVTYIYETSKQRGYNIEILVNNAGYGIATPFHVTSIEDEENFIRVLGTSVITLTKLFVKDMIKQKSGKIMIVSSVAAFAPPSAIQVLYGPIKSFMNRFSDAMNSSYNRLGITSTAVCPGFTVTNFHTASNVQEMMDAVPSFMKFSSERIAKEGVEAMFKGKSLCVPTKTYRFLVFLLRVTPYSFIRLLENVLAPGRYEQK</sequence>
<evidence type="ECO:0000256" key="2">
    <source>
        <dbReference type="ARBA" id="ARBA00023002"/>
    </source>
</evidence>
<evidence type="ECO:0000256" key="1">
    <source>
        <dbReference type="ARBA" id="ARBA00006484"/>
    </source>
</evidence>
<dbReference type="PANTHER" id="PTHR43899">
    <property type="entry name" value="RH59310P"/>
    <property type="match status" value="1"/>
</dbReference>